<proteinExistence type="predicted"/>
<feature type="compositionally biased region" description="Low complexity" evidence="1">
    <location>
        <begin position="124"/>
        <end position="137"/>
    </location>
</feature>
<evidence type="ECO:0000256" key="1">
    <source>
        <dbReference type="SAM" id="MobiDB-lite"/>
    </source>
</evidence>
<feature type="compositionally biased region" description="Polar residues" evidence="1">
    <location>
        <begin position="19"/>
        <end position="33"/>
    </location>
</feature>
<protein>
    <submittedName>
        <fullName evidence="2">Uncharacterized protein</fullName>
    </submittedName>
</protein>
<evidence type="ECO:0000313" key="2">
    <source>
        <dbReference type="EMBL" id="MBB5935732.1"/>
    </source>
</evidence>
<dbReference type="AlphaFoldDB" id="A0A7W9UYJ1"/>
<reference evidence="2 3" key="1">
    <citation type="submission" date="2020-08" db="EMBL/GenBank/DDBJ databases">
        <title>Genomic Encyclopedia of Type Strains, Phase III (KMG-III): the genomes of soil and plant-associated and newly described type strains.</title>
        <authorList>
            <person name="Whitman W."/>
        </authorList>
    </citation>
    <scope>NUCLEOTIDE SEQUENCE [LARGE SCALE GENOMIC DNA]</scope>
    <source>
        <strain evidence="2 3">CECT 8305</strain>
    </source>
</reference>
<accession>A0A7W9UYJ1</accession>
<evidence type="ECO:0000313" key="3">
    <source>
        <dbReference type="Proteomes" id="UP000588098"/>
    </source>
</evidence>
<gene>
    <name evidence="2" type="ORF">FHS42_002801</name>
</gene>
<organism evidence="2 3">
    <name type="scientific">Streptomyces zagrosensis</name>
    <dbReference type="NCBI Taxonomy" id="1042984"/>
    <lineage>
        <taxon>Bacteria</taxon>
        <taxon>Bacillati</taxon>
        <taxon>Actinomycetota</taxon>
        <taxon>Actinomycetes</taxon>
        <taxon>Kitasatosporales</taxon>
        <taxon>Streptomycetaceae</taxon>
        <taxon>Streptomyces</taxon>
    </lineage>
</organism>
<feature type="compositionally biased region" description="Basic and acidic residues" evidence="1">
    <location>
        <begin position="46"/>
        <end position="60"/>
    </location>
</feature>
<feature type="region of interest" description="Disordered" evidence="1">
    <location>
        <begin position="1"/>
        <end position="60"/>
    </location>
</feature>
<comment type="caution">
    <text evidence="2">The sequence shown here is derived from an EMBL/GenBank/DDBJ whole genome shotgun (WGS) entry which is preliminary data.</text>
</comment>
<feature type="region of interest" description="Disordered" evidence="1">
    <location>
        <begin position="258"/>
        <end position="301"/>
    </location>
</feature>
<sequence>MPAAHGGVRHRPLSAQPHVRSTCTSPASTSLAHTRTAHRRASLTSHRIETGRTGARADDHRTTATNGYCETVNGHSEANANISRVNISRVNTSRANISRVNTTRANTGRTSPLRAAPLRSANGRTNASRTAASRASAGFPRGGSRRSPCTPRLTLRDGPARVGTPAILEFALDVPEGHLWARQPESPSARLMLIASSRTAGRIVPPARSYQAGRAPQQPATFVFTAHEPGEHRLRFTVYDRGYGVVLQELDATMNIEPPSVAEPSATSHPSRFCRNPPPARNSDTSDPLVDVSSRYCAPES</sequence>
<dbReference type="Proteomes" id="UP000588098">
    <property type="component" value="Unassembled WGS sequence"/>
</dbReference>
<keyword evidence="3" id="KW-1185">Reference proteome</keyword>
<name>A0A7W9UYJ1_9ACTN</name>
<feature type="region of interest" description="Disordered" evidence="1">
    <location>
        <begin position="121"/>
        <end position="158"/>
    </location>
</feature>
<dbReference type="RefSeq" id="WP_246494709.1">
    <property type="nucleotide sequence ID" value="NZ_JACHJL010000006.1"/>
</dbReference>
<dbReference type="EMBL" id="JACHJL010000006">
    <property type="protein sequence ID" value="MBB5935732.1"/>
    <property type="molecule type" value="Genomic_DNA"/>
</dbReference>